<evidence type="ECO:0000313" key="2">
    <source>
        <dbReference type="Proteomes" id="UP000289738"/>
    </source>
</evidence>
<proteinExistence type="predicted"/>
<reference evidence="1 2" key="1">
    <citation type="submission" date="2019-01" db="EMBL/GenBank/DDBJ databases">
        <title>Sequencing of cultivated peanut Arachis hypogaea provides insights into genome evolution and oil improvement.</title>
        <authorList>
            <person name="Chen X."/>
        </authorList>
    </citation>
    <scope>NUCLEOTIDE SEQUENCE [LARGE SCALE GENOMIC DNA]</scope>
    <source>
        <strain evidence="2">cv. Fuhuasheng</strain>
        <tissue evidence="1">Leaves</tissue>
    </source>
</reference>
<keyword evidence="2" id="KW-1185">Reference proteome</keyword>
<comment type="caution">
    <text evidence="1">The sequence shown here is derived from an EMBL/GenBank/DDBJ whole genome shotgun (WGS) entry which is preliminary data.</text>
</comment>
<protein>
    <submittedName>
        <fullName evidence="1">Uncharacterized protein</fullName>
    </submittedName>
</protein>
<organism evidence="1 2">
    <name type="scientific">Arachis hypogaea</name>
    <name type="common">Peanut</name>
    <dbReference type="NCBI Taxonomy" id="3818"/>
    <lineage>
        <taxon>Eukaryota</taxon>
        <taxon>Viridiplantae</taxon>
        <taxon>Streptophyta</taxon>
        <taxon>Embryophyta</taxon>
        <taxon>Tracheophyta</taxon>
        <taxon>Spermatophyta</taxon>
        <taxon>Magnoliopsida</taxon>
        <taxon>eudicotyledons</taxon>
        <taxon>Gunneridae</taxon>
        <taxon>Pentapetalae</taxon>
        <taxon>rosids</taxon>
        <taxon>fabids</taxon>
        <taxon>Fabales</taxon>
        <taxon>Fabaceae</taxon>
        <taxon>Papilionoideae</taxon>
        <taxon>50 kb inversion clade</taxon>
        <taxon>dalbergioids sensu lato</taxon>
        <taxon>Dalbergieae</taxon>
        <taxon>Pterocarpus clade</taxon>
        <taxon>Arachis</taxon>
    </lineage>
</organism>
<sequence length="24" mass="2803">MKEVSLSLVMRMFLSLLLHHPFSS</sequence>
<evidence type="ECO:0000313" key="1">
    <source>
        <dbReference type="EMBL" id="RYR51202.1"/>
    </source>
</evidence>
<dbReference type="AlphaFoldDB" id="A0A445CJX2"/>
<gene>
    <name evidence="1" type="ORF">Ahy_A06g026242</name>
</gene>
<dbReference type="EMBL" id="SDMP01000006">
    <property type="protein sequence ID" value="RYR51202.1"/>
    <property type="molecule type" value="Genomic_DNA"/>
</dbReference>
<dbReference type="Proteomes" id="UP000289738">
    <property type="component" value="Chromosome A06"/>
</dbReference>
<accession>A0A445CJX2</accession>
<name>A0A445CJX2_ARAHY</name>